<protein>
    <submittedName>
        <fullName evidence="1">YlzJ-like family protein</fullName>
    </submittedName>
</protein>
<dbReference type="Pfam" id="PF14035">
    <property type="entry name" value="YlzJ"/>
    <property type="match status" value="1"/>
</dbReference>
<accession>A0ABY9SXN6</accession>
<gene>
    <name evidence="1" type="ORF">RGB73_17285</name>
</gene>
<keyword evidence="2" id="KW-1185">Reference proteome</keyword>
<evidence type="ECO:0000313" key="2">
    <source>
        <dbReference type="Proteomes" id="UP001256827"/>
    </source>
</evidence>
<sequence length="73" mass="8117">MILYSVMPADTVFANMDAVVKQELKEVSLGHATMLLEQTGAFEGRIVRLISPDPQDYLNPHYAPGQIVRFGPE</sequence>
<dbReference type="InterPro" id="IPR025619">
    <property type="entry name" value="YlzJ"/>
</dbReference>
<reference evidence="1 2" key="1">
    <citation type="submission" date="2023-09" db="EMBL/GenBank/DDBJ databases">
        <title>Complete Genome and Methylome dissection of Bacillus brevis NEB573 original source of BbsI restriction endonuclease.</title>
        <authorList>
            <person name="Fomenkov A."/>
            <person name="Roberts R.D."/>
        </authorList>
    </citation>
    <scope>NUCLEOTIDE SEQUENCE [LARGE SCALE GENOMIC DNA]</scope>
    <source>
        <strain evidence="1 2">NEB573</strain>
    </source>
</reference>
<dbReference type="Proteomes" id="UP001256827">
    <property type="component" value="Chromosome"/>
</dbReference>
<organism evidence="1 2">
    <name type="scientific">Brevibacillus brevis</name>
    <name type="common">Bacillus brevis</name>
    <dbReference type="NCBI Taxonomy" id="1393"/>
    <lineage>
        <taxon>Bacteria</taxon>
        <taxon>Bacillati</taxon>
        <taxon>Bacillota</taxon>
        <taxon>Bacilli</taxon>
        <taxon>Bacillales</taxon>
        <taxon>Paenibacillaceae</taxon>
        <taxon>Brevibacillus</taxon>
    </lineage>
</organism>
<proteinExistence type="predicted"/>
<dbReference type="RefSeq" id="WP_310763939.1">
    <property type="nucleotide sequence ID" value="NZ_CP134050.1"/>
</dbReference>
<evidence type="ECO:0000313" key="1">
    <source>
        <dbReference type="EMBL" id="WNC12483.1"/>
    </source>
</evidence>
<dbReference type="EMBL" id="CP134050">
    <property type="protein sequence ID" value="WNC12483.1"/>
    <property type="molecule type" value="Genomic_DNA"/>
</dbReference>
<name>A0ABY9SXN6_BREBE</name>